<keyword evidence="1" id="KW-0479">Metal-binding</keyword>
<accession>A0A432WRS1</accession>
<dbReference type="Proteomes" id="UP000288405">
    <property type="component" value="Unassembled WGS sequence"/>
</dbReference>
<dbReference type="AlphaFoldDB" id="A0A432WRS1"/>
<evidence type="ECO:0000256" key="3">
    <source>
        <dbReference type="ARBA" id="ARBA00023014"/>
    </source>
</evidence>
<evidence type="ECO:0000259" key="4">
    <source>
        <dbReference type="PROSITE" id="PS51379"/>
    </source>
</evidence>
<proteinExistence type="predicted"/>
<dbReference type="OrthoDB" id="9803397at2"/>
<evidence type="ECO:0000256" key="1">
    <source>
        <dbReference type="ARBA" id="ARBA00022723"/>
    </source>
</evidence>
<dbReference type="PROSITE" id="PS51379">
    <property type="entry name" value="4FE4S_FER_2"/>
    <property type="match status" value="1"/>
</dbReference>
<dbReference type="Gene3D" id="3.30.70.20">
    <property type="match status" value="1"/>
</dbReference>
<dbReference type="InterPro" id="IPR017900">
    <property type="entry name" value="4Fe4S_Fe_S_CS"/>
</dbReference>
<dbReference type="InterPro" id="IPR017896">
    <property type="entry name" value="4Fe4S_Fe-S-bd"/>
</dbReference>
<evidence type="ECO:0000313" key="6">
    <source>
        <dbReference type="Proteomes" id="UP000288405"/>
    </source>
</evidence>
<protein>
    <submittedName>
        <fullName evidence="5">Ferredoxin</fullName>
    </submittedName>
</protein>
<dbReference type="EMBL" id="PIPM01000001">
    <property type="protein sequence ID" value="RUO36367.1"/>
    <property type="molecule type" value="Genomic_DNA"/>
</dbReference>
<keyword evidence="2" id="KW-0408">Iron</keyword>
<dbReference type="PROSITE" id="PS00198">
    <property type="entry name" value="4FE4S_FER_1"/>
    <property type="match status" value="1"/>
</dbReference>
<sequence>MVLQITADCINCDMCVPECPNDAIHLGSAHYQIDPLACTECAGYYDQPQCIPVCPVDCIIKQPKQP</sequence>
<keyword evidence="3" id="KW-0411">Iron-sulfur</keyword>
<organism evidence="5 6">
    <name type="scientific">Aliidiomarina sanyensis</name>
    <dbReference type="NCBI Taxonomy" id="1249555"/>
    <lineage>
        <taxon>Bacteria</taxon>
        <taxon>Pseudomonadati</taxon>
        <taxon>Pseudomonadota</taxon>
        <taxon>Gammaproteobacteria</taxon>
        <taxon>Alteromonadales</taxon>
        <taxon>Idiomarinaceae</taxon>
        <taxon>Aliidiomarina</taxon>
    </lineage>
</organism>
<dbReference type="Pfam" id="PF12838">
    <property type="entry name" value="Fer4_7"/>
    <property type="match status" value="1"/>
</dbReference>
<dbReference type="SUPFAM" id="SSF54862">
    <property type="entry name" value="4Fe-4S ferredoxins"/>
    <property type="match status" value="1"/>
</dbReference>
<dbReference type="NCBIfam" id="NF033683">
    <property type="entry name" value="di_4Fe-4S_YfhL"/>
    <property type="match status" value="1"/>
</dbReference>
<evidence type="ECO:0000313" key="5">
    <source>
        <dbReference type="EMBL" id="RUO36367.1"/>
    </source>
</evidence>
<dbReference type="GO" id="GO:0046872">
    <property type="term" value="F:metal ion binding"/>
    <property type="evidence" value="ECO:0007669"/>
    <property type="project" value="UniProtKB-KW"/>
</dbReference>
<evidence type="ECO:0000256" key="2">
    <source>
        <dbReference type="ARBA" id="ARBA00023004"/>
    </source>
</evidence>
<name>A0A432WRS1_9GAMM</name>
<gene>
    <name evidence="5" type="ORF">CWE11_00665</name>
</gene>
<reference evidence="5 6" key="1">
    <citation type="journal article" date="2011" name="Front. Microbiol.">
        <title>Genomic signatures of strain selection and enhancement in Bacillus atrophaeus var. globigii, a historical biowarfare simulant.</title>
        <authorList>
            <person name="Gibbons H.S."/>
            <person name="Broomall S.M."/>
            <person name="McNew L.A."/>
            <person name="Daligault H."/>
            <person name="Chapman C."/>
            <person name="Bruce D."/>
            <person name="Karavis M."/>
            <person name="Krepps M."/>
            <person name="McGregor P.A."/>
            <person name="Hong C."/>
            <person name="Park K.H."/>
            <person name="Akmal A."/>
            <person name="Feldman A."/>
            <person name="Lin J.S."/>
            <person name="Chang W.E."/>
            <person name="Higgs B.W."/>
            <person name="Demirev P."/>
            <person name="Lindquist J."/>
            <person name="Liem A."/>
            <person name="Fochler E."/>
            <person name="Read T.D."/>
            <person name="Tapia R."/>
            <person name="Johnson S."/>
            <person name="Bishop-Lilly K.A."/>
            <person name="Detter C."/>
            <person name="Han C."/>
            <person name="Sozhamannan S."/>
            <person name="Rosenzweig C.N."/>
            <person name="Skowronski E.W."/>
        </authorList>
    </citation>
    <scope>NUCLEOTIDE SEQUENCE [LARGE SCALE GENOMIC DNA]</scope>
    <source>
        <strain evidence="5 6">GYP-17</strain>
    </source>
</reference>
<feature type="domain" description="4Fe-4S ferredoxin-type" evidence="4">
    <location>
        <begin position="1"/>
        <end position="29"/>
    </location>
</feature>
<dbReference type="RefSeq" id="WP_126775679.1">
    <property type="nucleotide sequence ID" value="NZ_PIPM01000001.1"/>
</dbReference>
<keyword evidence="6" id="KW-1185">Reference proteome</keyword>
<comment type="caution">
    <text evidence="5">The sequence shown here is derived from an EMBL/GenBank/DDBJ whole genome shotgun (WGS) entry which is preliminary data.</text>
</comment>
<dbReference type="GO" id="GO:0051536">
    <property type="term" value="F:iron-sulfur cluster binding"/>
    <property type="evidence" value="ECO:0007669"/>
    <property type="project" value="UniProtKB-KW"/>
</dbReference>
<dbReference type="InterPro" id="IPR047927">
    <property type="entry name" value="YfhL-like"/>
</dbReference>